<gene>
    <name evidence="7" type="ORF">EUTSA_v10026978mg</name>
</gene>
<dbReference type="KEGG" id="eus:EUTSA_v10026978mg"/>
<keyword evidence="5" id="KW-1015">Disulfide bond</keyword>
<sequence length="88" mass="9612">MRSATLFLFSCILMSFILNHVKEVEGGLTPMELCGRKDIFIGGCSQDGNNTCINDFVKKGGDANRPSSCECDTCDEQLCRCISLLALL</sequence>
<evidence type="ECO:0000313" key="8">
    <source>
        <dbReference type="Proteomes" id="UP000030689"/>
    </source>
</evidence>
<evidence type="ECO:0000256" key="5">
    <source>
        <dbReference type="ARBA" id="ARBA00023157"/>
    </source>
</evidence>
<keyword evidence="8" id="KW-1185">Reference proteome</keyword>
<name>V4LWW3_EUTSA</name>
<feature type="signal peptide" evidence="6">
    <location>
        <begin position="1"/>
        <end position="26"/>
    </location>
</feature>
<evidence type="ECO:0000256" key="4">
    <source>
        <dbReference type="ARBA" id="ARBA00022729"/>
    </source>
</evidence>
<feature type="chain" id="PRO_5004721797" evidence="6">
    <location>
        <begin position="27"/>
        <end position="88"/>
    </location>
</feature>
<dbReference type="GO" id="GO:0007165">
    <property type="term" value="P:signal transduction"/>
    <property type="evidence" value="ECO:0007669"/>
    <property type="project" value="InterPro"/>
</dbReference>
<comment type="subcellular location">
    <subcellularLocation>
        <location evidence="1">Secreted</location>
    </subcellularLocation>
</comment>
<dbReference type="PANTHER" id="PTHR34450:SF5">
    <property type="entry name" value="DEFENSIN-LIKE PROTEIN 229-RELATED"/>
    <property type="match status" value="1"/>
</dbReference>
<protein>
    <submittedName>
        <fullName evidence="7">Uncharacterized protein</fullName>
    </submittedName>
</protein>
<evidence type="ECO:0000313" key="7">
    <source>
        <dbReference type="EMBL" id="ESQ55145.1"/>
    </source>
</evidence>
<accession>V4LWW3</accession>
<dbReference type="OrthoDB" id="1020824at2759"/>
<reference evidence="7 8" key="1">
    <citation type="journal article" date="2013" name="Front. Plant Sci.">
        <title>The Reference Genome of the Halophytic Plant Eutrema salsugineum.</title>
        <authorList>
            <person name="Yang R."/>
            <person name="Jarvis D.E."/>
            <person name="Chen H."/>
            <person name="Beilstein M.A."/>
            <person name="Grimwood J."/>
            <person name="Jenkins J."/>
            <person name="Shu S."/>
            <person name="Prochnik S."/>
            <person name="Xin M."/>
            <person name="Ma C."/>
            <person name="Schmutz J."/>
            <person name="Wing R.A."/>
            <person name="Mitchell-Olds T."/>
            <person name="Schumaker K.S."/>
            <person name="Wang X."/>
        </authorList>
    </citation>
    <scope>NUCLEOTIDE SEQUENCE [LARGE SCALE GENOMIC DNA]</scope>
</reference>
<comment type="similarity">
    <text evidence="2">Belongs to the DEFL family.</text>
</comment>
<evidence type="ECO:0000256" key="6">
    <source>
        <dbReference type="SAM" id="SignalP"/>
    </source>
</evidence>
<dbReference type="OMA" id="GGVMNKP"/>
<evidence type="ECO:0000256" key="3">
    <source>
        <dbReference type="ARBA" id="ARBA00022525"/>
    </source>
</evidence>
<keyword evidence="3" id="KW-0964">Secreted</keyword>
<dbReference type="Proteomes" id="UP000030689">
    <property type="component" value="Unassembled WGS sequence"/>
</dbReference>
<dbReference type="InterPro" id="IPR010682">
    <property type="entry name" value="SCRL"/>
</dbReference>
<evidence type="ECO:0000256" key="1">
    <source>
        <dbReference type="ARBA" id="ARBA00004613"/>
    </source>
</evidence>
<evidence type="ECO:0000256" key="2">
    <source>
        <dbReference type="ARBA" id="ARBA00006722"/>
    </source>
</evidence>
<dbReference type="EMBL" id="KI517384">
    <property type="protein sequence ID" value="ESQ55145.1"/>
    <property type="molecule type" value="Genomic_DNA"/>
</dbReference>
<dbReference type="GO" id="GO:0005576">
    <property type="term" value="C:extracellular region"/>
    <property type="evidence" value="ECO:0007669"/>
    <property type="project" value="UniProtKB-SubCell"/>
</dbReference>
<organism evidence="7 8">
    <name type="scientific">Eutrema salsugineum</name>
    <name type="common">Saltwater cress</name>
    <name type="synonym">Sisymbrium salsugineum</name>
    <dbReference type="NCBI Taxonomy" id="72664"/>
    <lineage>
        <taxon>Eukaryota</taxon>
        <taxon>Viridiplantae</taxon>
        <taxon>Streptophyta</taxon>
        <taxon>Embryophyta</taxon>
        <taxon>Tracheophyta</taxon>
        <taxon>Spermatophyta</taxon>
        <taxon>Magnoliopsida</taxon>
        <taxon>eudicotyledons</taxon>
        <taxon>Gunneridae</taxon>
        <taxon>Pentapetalae</taxon>
        <taxon>rosids</taxon>
        <taxon>malvids</taxon>
        <taxon>Brassicales</taxon>
        <taxon>Brassicaceae</taxon>
        <taxon>Eutremeae</taxon>
        <taxon>Eutrema</taxon>
    </lineage>
</organism>
<dbReference type="Pfam" id="PF06876">
    <property type="entry name" value="SCRL"/>
    <property type="match status" value="1"/>
</dbReference>
<proteinExistence type="inferred from homology"/>
<keyword evidence="4 6" id="KW-0732">Signal</keyword>
<dbReference type="Gramene" id="ESQ55145">
    <property type="protein sequence ID" value="ESQ55145"/>
    <property type="gene ID" value="EUTSA_v10026978mg"/>
</dbReference>
<dbReference type="AlphaFoldDB" id="V4LWW3"/>
<dbReference type="PANTHER" id="PTHR34450">
    <property type="entry name" value="DEFENSIN-LIKE PROTEIN 245-RELATED"/>
    <property type="match status" value="1"/>
</dbReference>